<dbReference type="Pfam" id="PF12146">
    <property type="entry name" value="Hydrolase_4"/>
    <property type="match status" value="1"/>
</dbReference>
<name>A0A4R6UR08_9GAMM</name>
<dbReference type="SUPFAM" id="SSF53474">
    <property type="entry name" value="alpha/beta-Hydrolases"/>
    <property type="match status" value="1"/>
</dbReference>
<protein>
    <submittedName>
        <fullName evidence="2">Alpha/beta hydrolase family protein</fullName>
    </submittedName>
</protein>
<dbReference type="Proteomes" id="UP000295375">
    <property type="component" value="Unassembled WGS sequence"/>
</dbReference>
<reference evidence="2 3" key="1">
    <citation type="submission" date="2019-03" db="EMBL/GenBank/DDBJ databases">
        <title>Genomic Encyclopedia of Type Strains, Phase IV (KMG-IV): sequencing the most valuable type-strain genomes for metagenomic binning, comparative biology and taxonomic classification.</title>
        <authorList>
            <person name="Goeker M."/>
        </authorList>
    </citation>
    <scope>NUCLEOTIDE SEQUENCE [LARGE SCALE GENOMIC DNA]</scope>
    <source>
        <strain evidence="2 3">DSM 103792</strain>
    </source>
</reference>
<dbReference type="EMBL" id="SNYM01000003">
    <property type="protein sequence ID" value="TDQ49718.1"/>
    <property type="molecule type" value="Genomic_DNA"/>
</dbReference>
<comment type="caution">
    <text evidence="2">The sequence shown here is derived from an EMBL/GenBank/DDBJ whole genome shotgun (WGS) entry which is preliminary data.</text>
</comment>
<evidence type="ECO:0000259" key="1">
    <source>
        <dbReference type="Pfam" id="PF12146"/>
    </source>
</evidence>
<dbReference type="Gene3D" id="3.40.50.1820">
    <property type="entry name" value="alpha/beta hydrolase"/>
    <property type="match status" value="1"/>
</dbReference>
<dbReference type="OrthoDB" id="9785847at2"/>
<dbReference type="RefSeq" id="WP_133588275.1">
    <property type="nucleotide sequence ID" value="NZ_CP037953.1"/>
</dbReference>
<dbReference type="GO" id="GO:0016787">
    <property type="term" value="F:hydrolase activity"/>
    <property type="evidence" value="ECO:0007669"/>
    <property type="project" value="UniProtKB-KW"/>
</dbReference>
<proteinExistence type="predicted"/>
<keyword evidence="2" id="KW-0378">Hydrolase</keyword>
<feature type="domain" description="Serine aminopeptidase S33" evidence="1">
    <location>
        <begin position="103"/>
        <end position="237"/>
    </location>
</feature>
<dbReference type="AlphaFoldDB" id="A0A4R6UR08"/>
<evidence type="ECO:0000313" key="3">
    <source>
        <dbReference type="Proteomes" id="UP000295375"/>
    </source>
</evidence>
<evidence type="ECO:0000313" key="2">
    <source>
        <dbReference type="EMBL" id="TDQ49718.1"/>
    </source>
</evidence>
<sequence>MNTEEAILSPDKSTNVRSIEPARMAPKPIQQSFRALEQLAPGLALRWLNKLFAQPSRHSPPAEEKLLLAQAERRRFFTHGLPVADWNGKAIAAYRWRPEKPSFARVLLMHGWEGRAGQFHAFVPTLLQQGFEVIALDAPGHGASHGRWSSLFQFARAIDVVARGYGGIDAAITHSFGGPSLIMAMNEGLSVQKSVLIAPPVRVSDYTALLCQALGVSETLRQRLHQHWQQKLGVELASLDAGFYARNLRSKALVIHDQHDKEVPVQAGFAIAENWPDAKFVATTQLGHRRIIREPAIIEQAIQFIGQ</sequence>
<dbReference type="InterPro" id="IPR029058">
    <property type="entry name" value="AB_hydrolase_fold"/>
</dbReference>
<dbReference type="InterPro" id="IPR022742">
    <property type="entry name" value="Hydrolase_4"/>
</dbReference>
<accession>A0A4R6UR08</accession>
<gene>
    <name evidence="2" type="ORF">EV696_10387</name>
</gene>
<organism evidence="2 3">
    <name type="scientific">Permianibacter aggregans</name>
    <dbReference type="NCBI Taxonomy" id="1510150"/>
    <lineage>
        <taxon>Bacteria</taxon>
        <taxon>Pseudomonadati</taxon>
        <taxon>Pseudomonadota</taxon>
        <taxon>Gammaproteobacteria</taxon>
        <taxon>Pseudomonadales</taxon>
        <taxon>Pseudomonadaceae</taxon>
        <taxon>Permianibacter</taxon>
    </lineage>
</organism>
<keyword evidence="3" id="KW-1185">Reference proteome</keyword>